<dbReference type="RefSeq" id="WP_133764969.1">
    <property type="nucleotide sequence ID" value="NZ_BAAARP010000001.1"/>
</dbReference>
<dbReference type="Pfam" id="PF20471">
    <property type="entry name" value="DUF6716"/>
    <property type="match status" value="1"/>
</dbReference>
<gene>
    <name evidence="1" type="ORF">CLV52_0784</name>
</gene>
<dbReference type="AlphaFoldDB" id="A0A4R7FRF6"/>
<organism evidence="1 2">
    <name type="scientific">Amnibacterium kyonggiense</name>
    <dbReference type="NCBI Taxonomy" id="595671"/>
    <lineage>
        <taxon>Bacteria</taxon>
        <taxon>Bacillati</taxon>
        <taxon>Actinomycetota</taxon>
        <taxon>Actinomycetes</taxon>
        <taxon>Micrococcales</taxon>
        <taxon>Microbacteriaceae</taxon>
        <taxon>Amnibacterium</taxon>
    </lineage>
</organism>
<comment type="caution">
    <text evidence="1">The sequence shown here is derived from an EMBL/GenBank/DDBJ whole genome shotgun (WGS) entry which is preliminary data.</text>
</comment>
<keyword evidence="2" id="KW-1185">Reference proteome</keyword>
<dbReference type="InterPro" id="IPR046561">
    <property type="entry name" value="DUF6716"/>
</dbReference>
<name>A0A4R7FRF6_9MICO</name>
<dbReference type="OrthoDB" id="8441777at2"/>
<evidence type="ECO:0008006" key="3">
    <source>
        <dbReference type="Google" id="ProtNLM"/>
    </source>
</evidence>
<evidence type="ECO:0000313" key="1">
    <source>
        <dbReference type="EMBL" id="TDS80229.1"/>
    </source>
</evidence>
<proteinExistence type="predicted"/>
<evidence type="ECO:0000313" key="2">
    <source>
        <dbReference type="Proteomes" id="UP000295344"/>
    </source>
</evidence>
<protein>
    <recommendedName>
        <fullName evidence="3">CDP-glycerol:poly(Glycerophosphate) glycerophosphotransferase</fullName>
    </recommendedName>
</protein>
<reference evidence="1 2" key="1">
    <citation type="submission" date="2019-03" db="EMBL/GenBank/DDBJ databases">
        <title>Genomic Encyclopedia of Archaeal and Bacterial Type Strains, Phase II (KMG-II): from individual species to whole genera.</title>
        <authorList>
            <person name="Goeker M."/>
        </authorList>
    </citation>
    <scope>NUCLEOTIDE SEQUENCE [LARGE SCALE GENOMIC DNA]</scope>
    <source>
        <strain evidence="1 2">DSM 24782</strain>
    </source>
</reference>
<accession>A0A4R7FRF6</accession>
<dbReference type="EMBL" id="SOAM01000001">
    <property type="protein sequence ID" value="TDS80229.1"/>
    <property type="molecule type" value="Genomic_DNA"/>
</dbReference>
<sequence length="397" mass="42515">MRVLLLSSFDSGLKYAGRVAEAVAALGAEPDLRVPTTVVPRLLGAEQVAAATARPVRFEPWADLVAAAAEADVVVPVFEGPTVERFVREVHAVAGDRMPVIGSGYVGMVLYDVVAGYLSRSLADVLAVNSRTDLTAFAAAADGLGLPDDNLLLAGLALLPARPEPVRRGPIRTVLFADQPTVPRSAADRAYLWDRLAAYAERHPDRRVLLRPRHRPGEDTFHRMDHSPDAWAASRVLPSNLAVEHAPIGGLIAASDLLLTVSSTAALEALAAGTRVAFVAEWVNDAALNPRLLPSGLLRRFDEIDDDRLGEPHAAWLDDVFPAAEGPSPAERFAARLLAVAAGDVPRVHQRLWDSAFHTGRRATDVAVAARTAASSRYTPRRVAAGALRRALRLVES</sequence>
<dbReference type="Proteomes" id="UP000295344">
    <property type="component" value="Unassembled WGS sequence"/>
</dbReference>